<gene>
    <name evidence="2" type="ORF">CYJ47_04870</name>
</gene>
<dbReference type="AlphaFoldDB" id="A0AAF0YTE8"/>
<evidence type="ECO:0000256" key="1">
    <source>
        <dbReference type="SAM" id="Phobius"/>
    </source>
</evidence>
<proteinExistence type="predicted"/>
<feature type="transmembrane region" description="Helical" evidence="1">
    <location>
        <begin position="115"/>
        <end position="136"/>
    </location>
</feature>
<name>A0AAF0YTE8_9CORY</name>
<keyword evidence="1" id="KW-0472">Membrane</keyword>
<dbReference type="KEGG" id="cpyr:CYJ47_04870"/>
<keyword evidence="1" id="KW-0812">Transmembrane</keyword>
<accession>A0AAF0YTE8</accession>
<dbReference type="EMBL" id="CP136958">
    <property type="protein sequence ID" value="WOT03100.1"/>
    <property type="molecule type" value="Genomic_DNA"/>
</dbReference>
<reference evidence="2" key="1">
    <citation type="submission" date="2017-12" db="EMBL/GenBank/DDBJ databases">
        <authorList>
            <person name="Thomas-White K."/>
            <person name="Wolfe A.J."/>
        </authorList>
    </citation>
    <scope>NUCLEOTIDE SEQUENCE</scope>
    <source>
        <strain evidence="2">UMB0763</strain>
    </source>
</reference>
<feature type="transmembrane region" description="Helical" evidence="1">
    <location>
        <begin position="56"/>
        <end position="76"/>
    </location>
</feature>
<sequence>MNLGDRLVAQYERAVDDEYERLVVHQASTVAVQVRNSITMICLAILGWVLPGKLVWWSLLLLVPVVGGELLSFFWYRRKIAMPRAIAYPWQVNLVFLILLVVWGTGVGFNTGVPFATAIGGAIGFAVALIVVPLALMHRRERDIVSFEGDD</sequence>
<feature type="transmembrane region" description="Helical" evidence="1">
    <location>
        <begin position="30"/>
        <end position="50"/>
    </location>
</feature>
<dbReference type="RefSeq" id="WP_016457725.1">
    <property type="nucleotide sequence ID" value="NZ_CAMYCO010000024.1"/>
</dbReference>
<protein>
    <submittedName>
        <fullName evidence="2">Uncharacterized protein</fullName>
    </submittedName>
</protein>
<keyword evidence="1" id="KW-1133">Transmembrane helix</keyword>
<feature type="transmembrane region" description="Helical" evidence="1">
    <location>
        <begin position="88"/>
        <end position="109"/>
    </location>
</feature>
<evidence type="ECO:0000313" key="3">
    <source>
        <dbReference type="Proteomes" id="UP000234560"/>
    </source>
</evidence>
<dbReference type="Proteomes" id="UP000234560">
    <property type="component" value="Chromosome"/>
</dbReference>
<organism evidence="2 3">
    <name type="scientific">Corynebacterium pyruviciproducens</name>
    <dbReference type="NCBI Taxonomy" id="598660"/>
    <lineage>
        <taxon>Bacteria</taxon>
        <taxon>Bacillati</taxon>
        <taxon>Actinomycetota</taxon>
        <taxon>Actinomycetes</taxon>
        <taxon>Mycobacteriales</taxon>
        <taxon>Corynebacteriaceae</taxon>
        <taxon>Corynebacterium</taxon>
    </lineage>
</organism>
<reference evidence="2" key="2">
    <citation type="submission" date="2023-10" db="EMBL/GenBank/DDBJ databases">
        <authorList>
            <person name="Choi B."/>
        </authorList>
    </citation>
    <scope>NUCLEOTIDE SEQUENCE</scope>
    <source>
        <strain evidence="2">UMB0763</strain>
    </source>
</reference>
<evidence type="ECO:0000313" key="2">
    <source>
        <dbReference type="EMBL" id="WOT03100.1"/>
    </source>
</evidence>